<dbReference type="InterPro" id="IPR003010">
    <property type="entry name" value="C-N_Hydrolase"/>
</dbReference>
<dbReference type="Gene3D" id="3.60.110.10">
    <property type="entry name" value="Carbon-nitrogen hydrolase"/>
    <property type="match status" value="1"/>
</dbReference>
<dbReference type="PROSITE" id="PS50263">
    <property type="entry name" value="CN_HYDROLASE"/>
    <property type="match status" value="1"/>
</dbReference>
<accession>A0A370UBB0</accession>
<keyword evidence="5" id="KW-1185">Reference proteome</keyword>
<sequence>MGLIHPKYKVAAVQAAPAFLDLDASVDKTIAYIKEASDAGAELVTFPELWIPGYPWWVWLGSTAWAVQRGFVQQYFDNALSYDSPEADRIREAVAKHKITAVIGLAERKGGTLYIAQWIIGPEGETIAERRKVRPTHQERTVFGEGDGSDLAVHDTSLGRVGALNCWENVLSLNKYAMYSQHEQVHVASWPSFSTYPFAHAMGYETNNAVSKVYAVEGSCFVIAPSAVFSKEMHDLLCDTPEKHELVNIGGGHTVIYGPDGSPLCEKIPEDQEGILYADIDLGVIGVAKSTMDPVGHYSRPDITRLLFNKRPNRVVEHKRMPIGVDELEETEGYDIKEVEQQGRY</sequence>
<gene>
    <name evidence="4" type="ORF">DN730_05540</name>
</gene>
<evidence type="ECO:0000313" key="5">
    <source>
        <dbReference type="Proteomes" id="UP000254326"/>
    </source>
</evidence>
<organism evidence="4 5">
    <name type="scientific">Marinomonas piezotolerans</name>
    <dbReference type="NCBI Taxonomy" id="2213058"/>
    <lineage>
        <taxon>Bacteria</taxon>
        <taxon>Pseudomonadati</taxon>
        <taxon>Pseudomonadota</taxon>
        <taxon>Gammaproteobacteria</taxon>
        <taxon>Oceanospirillales</taxon>
        <taxon>Oceanospirillaceae</taxon>
        <taxon>Marinomonas</taxon>
    </lineage>
</organism>
<reference evidence="4 5" key="1">
    <citation type="submission" date="2018-06" db="EMBL/GenBank/DDBJ databases">
        <title>Marinomonas sp. YLB-05 draft genome sequence.</title>
        <authorList>
            <person name="Yu L."/>
            <person name="Tang X."/>
        </authorList>
    </citation>
    <scope>NUCLEOTIDE SEQUENCE [LARGE SCALE GENOMIC DNA]</scope>
    <source>
        <strain evidence="4 5">YLB-05</strain>
    </source>
</reference>
<name>A0A370UBB0_9GAMM</name>
<dbReference type="Proteomes" id="UP000254326">
    <property type="component" value="Unassembled WGS sequence"/>
</dbReference>
<dbReference type="InterPro" id="IPR036526">
    <property type="entry name" value="C-N_Hydrolase_sf"/>
</dbReference>
<evidence type="ECO:0000256" key="2">
    <source>
        <dbReference type="PROSITE-ProRule" id="PRU10139"/>
    </source>
</evidence>
<dbReference type="Pfam" id="PF00795">
    <property type="entry name" value="CN_hydrolase"/>
    <property type="match status" value="1"/>
</dbReference>
<dbReference type="EMBL" id="QKRA01000002">
    <property type="protein sequence ID" value="RDL45080.1"/>
    <property type="molecule type" value="Genomic_DNA"/>
</dbReference>
<dbReference type="InterPro" id="IPR000132">
    <property type="entry name" value="Nitrilase/CN_hydratase_CS"/>
</dbReference>
<keyword evidence="4" id="KW-0378">Hydrolase</keyword>
<feature type="active site" description="Proton acceptor" evidence="2">
    <location>
        <position position="48"/>
    </location>
</feature>
<dbReference type="GO" id="GO:0000257">
    <property type="term" value="F:nitrilase activity"/>
    <property type="evidence" value="ECO:0007669"/>
    <property type="project" value="UniProtKB-ARBA"/>
</dbReference>
<dbReference type="PROSITE" id="PS00921">
    <property type="entry name" value="NITRIL_CHT_2"/>
    <property type="match status" value="1"/>
</dbReference>
<dbReference type="InterPro" id="IPR044149">
    <property type="entry name" value="Nitrilases_CHs"/>
</dbReference>
<dbReference type="AlphaFoldDB" id="A0A370UBB0"/>
<dbReference type="GO" id="GO:0051410">
    <property type="term" value="P:detoxification of nitrogen compound"/>
    <property type="evidence" value="ECO:0007669"/>
    <property type="project" value="TreeGrafter"/>
</dbReference>
<evidence type="ECO:0000259" key="3">
    <source>
        <dbReference type="PROSITE" id="PS50263"/>
    </source>
</evidence>
<dbReference type="RefSeq" id="WP_115467117.1">
    <property type="nucleotide sequence ID" value="NZ_QKRA01000002.1"/>
</dbReference>
<proteinExistence type="inferred from homology"/>
<evidence type="ECO:0000313" key="4">
    <source>
        <dbReference type="EMBL" id="RDL45080.1"/>
    </source>
</evidence>
<dbReference type="PANTHER" id="PTHR46044:SF1">
    <property type="entry name" value="CN HYDROLASE DOMAIN-CONTAINING PROTEIN"/>
    <property type="match status" value="1"/>
</dbReference>
<dbReference type="GO" id="GO:0018822">
    <property type="term" value="F:nitrile hydratase activity"/>
    <property type="evidence" value="ECO:0007669"/>
    <property type="project" value="TreeGrafter"/>
</dbReference>
<dbReference type="OrthoDB" id="9803803at2"/>
<dbReference type="CDD" id="cd07564">
    <property type="entry name" value="nitrilases_CHs"/>
    <property type="match status" value="1"/>
</dbReference>
<protein>
    <submittedName>
        <fullName evidence="4">Carbon-nitrogen hydrolase family protein</fullName>
    </submittedName>
</protein>
<comment type="caution">
    <text evidence="4">The sequence shown here is derived from an EMBL/GenBank/DDBJ whole genome shotgun (WGS) entry which is preliminary data.</text>
</comment>
<dbReference type="PROSITE" id="PS00920">
    <property type="entry name" value="NITRIL_CHT_1"/>
    <property type="match status" value="1"/>
</dbReference>
<dbReference type="PANTHER" id="PTHR46044">
    <property type="entry name" value="NITRILASE"/>
    <property type="match status" value="1"/>
</dbReference>
<comment type="similarity">
    <text evidence="1">Belongs to the carbon-nitrogen hydrolase superfamily. Nitrilase family.</text>
</comment>
<feature type="domain" description="CN hydrolase" evidence="3">
    <location>
        <begin position="8"/>
        <end position="282"/>
    </location>
</feature>
<dbReference type="SUPFAM" id="SSF56317">
    <property type="entry name" value="Carbon-nitrogen hydrolase"/>
    <property type="match status" value="1"/>
</dbReference>
<evidence type="ECO:0000256" key="1">
    <source>
        <dbReference type="ARBA" id="ARBA00008129"/>
    </source>
</evidence>